<dbReference type="HOGENOM" id="CLU_1422253_0_0_1"/>
<evidence type="ECO:0000256" key="1">
    <source>
        <dbReference type="SAM" id="MobiDB-lite"/>
    </source>
</evidence>
<gene>
    <name evidence="2" type="ORF">M422DRAFT_785707</name>
</gene>
<name>A0A0C9UI70_SPHS4</name>
<organism evidence="2 3">
    <name type="scientific">Sphaerobolus stellatus (strain SS14)</name>
    <dbReference type="NCBI Taxonomy" id="990650"/>
    <lineage>
        <taxon>Eukaryota</taxon>
        <taxon>Fungi</taxon>
        <taxon>Dikarya</taxon>
        <taxon>Basidiomycota</taxon>
        <taxon>Agaricomycotina</taxon>
        <taxon>Agaricomycetes</taxon>
        <taxon>Phallomycetidae</taxon>
        <taxon>Geastrales</taxon>
        <taxon>Sphaerobolaceae</taxon>
        <taxon>Sphaerobolus</taxon>
    </lineage>
</organism>
<dbReference type="EMBL" id="KN837434">
    <property type="protein sequence ID" value="KIJ25091.1"/>
    <property type="molecule type" value="Genomic_DNA"/>
</dbReference>
<keyword evidence="3" id="KW-1185">Reference proteome</keyword>
<evidence type="ECO:0000313" key="3">
    <source>
        <dbReference type="Proteomes" id="UP000054279"/>
    </source>
</evidence>
<evidence type="ECO:0000313" key="2">
    <source>
        <dbReference type="EMBL" id="KIJ25091.1"/>
    </source>
</evidence>
<sequence>MAARTEFRNCSLVSKPKALPQWKNFIQLFLLSPYLSAHDIPDKPLRGTYNKLNGDRPLAAPRMVDFVCRPPGWGGSPNGDGGGIGFSQWRRWRGITQCCEGDHPPCSPYFSIEPLLTGLEGKINCLSAWAMLHDPEYELNHDQRDYLVGVIMDRIIQLAQHASHAGSPDVYIRKQSPEGTAGRSYESKIGS</sequence>
<reference evidence="2 3" key="1">
    <citation type="submission" date="2014-06" db="EMBL/GenBank/DDBJ databases">
        <title>Evolutionary Origins and Diversification of the Mycorrhizal Mutualists.</title>
        <authorList>
            <consortium name="DOE Joint Genome Institute"/>
            <consortium name="Mycorrhizal Genomics Consortium"/>
            <person name="Kohler A."/>
            <person name="Kuo A."/>
            <person name="Nagy L.G."/>
            <person name="Floudas D."/>
            <person name="Copeland A."/>
            <person name="Barry K.W."/>
            <person name="Cichocki N."/>
            <person name="Veneault-Fourrey C."/>
            <person name="LaButti K."/>
            <person name="Lindquist E.A."/>
            <person name="Lipzen A."/>
            <person name="Lundell T."/>
            <person name="Morin E."/>
            <person name="Murat C."/>
            <person name="Riley R."/>
            <person name="Ohm R."/>
            <person name="Sun H."/>
            <person name="Tunlid A."/>
            <person name="Henrissat B."/>
            <person name="Grigoriev I.V."/>
            <person name="Hibbett D.S."/>
            <person name="Martin F."/>
        </authorList>
    </citation>
    <scope>NUCLEOTIDE SEQUENCE [LARGE SCALE GENOMIC DNA]</scope>
    <source>
        <strain evidence="2 3">SS14</strain>
    </source>
</reference>
<protein>
    <submittedName>
        <fullName evidence="2">Uncharacterized protein</fullName>
    </submittedName>
</protein>
<dbReference type="AlphaFoldDB" id="A0A0C9UI70"/>
<accession>A0A0C9UI70</accession>
<proteinExistence type="predicted"/>
<feature type="region of interest" description="Disordered" evidence="1">
    <location>
        <begin position="167"/>
        <end position="191"/>
    </location>
</feature>
<dbReference type="Proteomes" id="UP000054279">
    <property type="component" value="Unassembled WGS sequence"/>
</dbReference>